<accession>A0A0A8YHS2</accession>
<evidence type="ECO:0000313" key="1">
    <source>
        <dbReference type="EMBL" id="JAD22207.1"/>
    </source>
</evidence>
<dbReference type="AlphaFoldDB" id="A0A0A8YHS2"/>
<reference evidence="1" key="1">
    <citation type="submission" date="2014-09" db="EMBL/GenBank/DDBJ databases">
        <authorList>
            <person name="Magalhaes I.L.F."/>
            <person name="Oliveira U."/>
            <person name="Santos F.R."/>
            <person name="Vidigal T.H.D.A."/>
            <person name="Brescovit A.D."/>
            <person name="Santos A.J."/>
        </authorList>
    </citation>
    <scope>NUCLEOTIDE SEQUENCE</scope>
    <source>
        <tissue evidence="1">Shoot tissue taken approximately 20 cm above the soil surface</tissue>
    </source>
</reference>
<organism evidence="1">
    <name type="scientific">Arundo donax</name>
    <name type="common">Giant reed</name>
    <name type="synonym">Donax arundinaceus</name>
    <dbReference type="NCBI Taxonomy" id="35708"/>
    <lineage>
        <taxon>Eukaryota</taxon>
        <taxon>Viridiplantae</taxon>
        <taxon>Streptophyta</taxon>
        <taxon>Embryophyta</taxon>
        <taxon>Tracheophyta</taxon>
        <taxon>Spermatophyta</taxon>
        <taxon>Magnoliopsida</taxon>
        <taxon>Liliopsida</taxon>
        <taxon>Poales</taxon>
        <taxon>Poaceae</taxon>
        <taxon>PACMAD clade</taxon>
        <taxon>Arundinoideae</taxon>
        <taxon>Arundineae</taxon>
        <taxon>Arundo</taxon>
    </lineage>
</organism>
<dbReference type="EMBL" id="GBRH01275688">
    <property type="protein sequence ID" value="JAD22207.1"/>
    <property type="molecule type" value="Transcribed_RNA"/>
</dbReference>
<sequence>MQQNPSLAFKQSYYVEQKRRVGPS</sequence>
<protein>
    <submittedName>
        <fullName evidence="1">Uncharacterized protein</fullName>
    </submittedName>
</protein>
<name>A0A0A8YHS2_ARUDO</name>
<reference evidence="1" key="2">
    <citation type="journal article" date="2015" name="Data Brief">
        <title>Shoot transcriptome of the giant reed, Arundo donax.</title>
        <authorList>
            <person name="Barrero R.A."/>
            <person name="Guerrero F.D."/>
            <person name="Moolhuijzen P."/>
            <person name="Goolsby J.A."/>
            <person name="Tidwell J."/>
            <person name="Bellgard S.E."/>
            <person name="Bellgard M.I."/>
        </authorList>
    </citation>
    <scope>NUCLEOTIDE SEQUENCE</scope>
    <source>
        <tissue evidence="1">Shoot tissue taken approximately 20 cm above the soil surface</tissue>
    </source>
</reference>
<proteinExistence type="predicted"/>